<reference evidence="8" key="2">
    <citation type="submission" date="2021-03" db="UniProtKB">
        <authorList>
            <consortium name="EnsemblPlants"/>
        </authorList>
    </citation>
    <scope>IDENTIFICATION</scope>
</reference>
<accession>A0A803MR02</accession>
<dbReference type="PROSITE" id="PS50969">
    <property type="entry name" value="FCP1"/>
    <property type="match status" value="1"/>
</dbReference>
<evidence type="ECO:0000256" key="4">
    <source>
        <dbReference type="ARBA" id="ARBA00023242"/>
    </source>
</evidence>
<dbReference type="PANTHER" id="PTHR23081">
    <property type="entry name" value="RNA POLYMERASE II CTD PHOSPHATASE"/>
    <property type="match status" value="1"/>
</dbReference>
<dbReference type="Gene3D" id="3.40.50.1000">
    <property type="entry name" value="HAD superfamily/HAD-like"/>
    <property type="match status" value="1"/>
</dbReference>
<comment type="catalytic activity">
    <reaction evidence="6">
        <text>O-phospho-L-threonyl-[protein] + H2O = L-threonyl-[protein] + phosphate</text>
        <dbReference type="Rhea" id="RHEA:47004"/>
        <dbReference type="Rhea" id="RHEA-COMP:11060"/>
        <dbReference type="Rhea" id="RHEA-COMP:11605"/>
        <dbReference type="ChEBI" id="CHEBI:15377"/>
        <dbReference type="ChEBI" id="CHEBI:30013"/>
        <dbReference type="ChEBI" id="CHEBI:43474"/>
        <dbReference type="ChEBI" id="CHEBI:61977"/>
        <dbReference type="EC" id="3.1.3.16"/>
    </reaction>
</comment>
<keyword evidence="4" id="KW-0539">Nucleus</keyword>
<dbReference type="GO" id="GO:0005634">
    <property type="term" value="C:nucleus"/>
    <property type="evidence" value="ECO:0007669"/>
    <property type="project" value="UniProtKB-SubCell"/>
</dbReference>
<keyword evidence="9" id="KW-1185">Reference proteome</keyword>
<dbReference type="SMART" id="SM00577">
    <property type="entry name" value="CPDc"/>
    <property type="match status" value="1"/>
</dbReference>
<dbReference type="InterPro" id="IPR039189">
    <property type="entry name" value="Fcp1"/>
</dbReference>
<name>A0A803MR02_CHEQI</name>
<comment type="subcellular location">
    <subcellularLocation>
        <location evidence="1">Nucleus</location>
    </subcellularLocation>
</comment>
<dbReference type="SUPFAM" id="SSF56784">
    <property type="entry name" value="HAD-like"/>
    <property type="match status" value="1"/>
</dbReference>
<evidence type="ECO:0000256" key="6">
    <source>
        <dbReference type="ARBA" id="ARBA00048336"/>
    </source>
</evidence>
<protein>
    <recommendedName>
        <fullName evidence="2">protein-serine/threonine phosphatase</fullName>
        <ecNumber evidence="2">3.1.3.16</ecNumber>
    </recommendedName>
</protein>
<gene>
    <name evidence="8" type="primary">LOC110713490</name>
</gene>
<proteinExistence type="predicted"/>
<dbReference type="InterPro" id="IPR036412">
    <property type="entry name" value="HAD-like_sf"/>
</dbReference>
<evidence type="ECO:0000313" key="8">
    <source>
        <dbReference type="EnsemblPlants" id="AUR62033703-RA:cds"/>
    </source>
</evidence>
<dbReference type="KEGG" id="cqi:110713490"/>
<dbReference type="Pfam" id="PF03031">
    <property type="entry name" value="NIF"/>
    <property type="match status" value="1"/>
</dbReference>
<dbReference type="AlphaFoldDB" id="A0A803MR02"/>
<evidence type="ECO:0000256" key="1">
    <source>
        <dbReference type="ARBA" id="ARBA00004123"/>
    </source>
</evidence>
<feature type="domain" description="FCP1 homology" evidence="7">
    <location>
        <begin position="66"/>
        <end position="237"/>
    </location>
</feature>
<dbReference type="EC" id="3.1.3.16" evidence="2"/>
<evidence type="ECO:0000256" key="5">
    <source>
        <dbReference type="ARBA" id="ARBA00047761"/>
    </source>
</evidence>
<evidence type="ECO:0000259" key="7">
    <source>
        <dbReference type="PROSITE" id="PS50969"/>
    </source>
</evidence>
<dbReference type="OrthoDB" id="10249888at2759"/>
<dbReference type="CDD" id="cd07521">
    <property type="entry name" value="HAD_FCP1-like"/>
    <property type="match status" value="1"/>
</dbReference>
<evidence type="ECO:0000256" key="2">
    <source>
        <dbReference type="ARBA" id="ARBA00013081"/>
    </source>
</evidence>
<dbReference type="InterPro" id="IPR004274">
    <property type="entry name" value="FCP1_dom"/>
</dbReference>
<organism evidence="8 9">
    <name type="scientific">Chenopodium quinoa</name>
    <name type="common">Quinoa</name>
    <dbReference type="NCBI Taxonomy" id="63459"/>
    <lineage>
        <taxon>Eukaryota</taxon>
        <taxon>Viridiplantae</taxon>
        <taxon>Streptophyta</taxon>
        <taxon>Embryophyta</taxon>
        <taxon>Tracheophyta</taxon>
        <taxon>Spermatophyta</taxon>
        <taxon>Magnoliopsida</taxon>
        <taxon>eudicotyledons</taxon>
        <taxon>Gunneridae</taxon>
        <taxon>Pentapetalae</taxon>
        <taxon>Caryophyllales</taxon>
        <taxon>Chenopodiaceae</taxon>
        <taxon>Chenopodioideae</taxon>
        <taxon>Atripliceae</taxon>
        <taxon>Chenopodium</taxon>
    </lineage>
</organism>
<dbReference type="SMR" id="A0A803MR02"/>
<comment type="catalytic activity">
    <reaction evidence="5">
        <text>O-phospho-L-seryl-[protein] + H2O = L-seryl-[protein] + phosphate</text>
        <dbReference type="Rhea" id="RHEA:20629"/>
        <dbReference type="Rhea" id="RHEA-COMP:9863"/>
        <dbReference type="Rhea" id="RHEA-COMP:11604"/>
        <dbReference type="ChEBI" id="CHEBI:15377"/>
        <dbReference type="ChEBI" id="CHEBI:29999"/>
        <dbReference type="ChEBI" id="CHEBI:43474"/>
        <dbReference type="ChEBI" id="CHEBI:83421"/>
        <dbReference type="EC" id="3.1.3.16"/>
    </reaction>
</comment>
<evidence type="ECO:0000313" key="9">
    <source>
        <dbReference type="Proteomes" id="UP000596660"/>
    </source>
</evidence>
<dbReference type="GeneID" id="110713490"/>
<dbReference type="GO" id="GO:0008420">
    <property type="term" value="F:RNA polymerase II CTD heptapeptide repeat phosphatase activity"/>
    <property type="evidence" value="ECO:0007669"/>
    <property type="project" value="InterPro"/>
</dbReference>
<reference evidence="8" key="1">
    <citation type="journal article" date="2017" name="Nature">
        <title>The genome of Chenopodium quinoa.</title>
        <authorList>
            <person name="Jarvis D.E."/>
            <person name="Ho Y.S."/>
            <person name="Lightfoot D.J."/>
            <person name="Schmoeckel S.M."/>
            <person name="Li B."/>
            <person name="Borm T.J.A."/>
            <person name="Ohyanagi H."/>
            <person name="Mineta K."/>
            <person name="Michell C.T."/>
            <person name="Saber N."/>
            <person name="Kharbatia N.M."/>
            <person name="Rupper R.R."/>
            <person name="Sharp A.R."/>
            <person name="Dally N."/>
            <person name="Boughton B.A."/>
            <person name="Woo Y.H."/>
            <person name="Gao G."/>
            <person name="Schijlen E.G.W.M."/>
            <person name="Guo X."/>
            <person name="Momin A.A."/>
            <person name="Negrao S."/>
            <person name="Al-Babili S."/>
            <person name="Gehring C."/>
            <person name="Roessner U."/>
            <person name="Jung C."/>
            <person name="Murphy K."/>
            <person name="Arold S.T."/>
            <person name="Gojobori T."/>
            <person name="van der Linden C.G."/>
            <person name="van Loo E.N."/>
            <person name="Jellen E.N."/>
            <person name="Maughan P.J."/>
            <person name="Tester M."/>
        </authorList>
    </citation>
    <scope>NUCLEOTIDE SEQUENCE [LARGE SCALE GENOMIC DNA]</scope>
    <source>
        <strain evidence="8">cv. PI 614886</strain>
    </source>
</reference>
<sequence>MDFEFNDSFLCFHPSFLDKKCTLCNLPIIACGNGLITTPLSYIHPNLALTLEEVDRVRDDNLRHLLQSKKLHLVLDLDHTLIDSRLTKNVTLEEKQRLTCTKDVYNMLSCRYVKLRPGVREFIKQVSSMFDLSIYTMADKVYAQEVRGLLESKAGFPRLSWVIAKQDCTKYRQKRMDVVLSHERVVLIVDDTKNIWGDFCTENLVKINRYEFFPIKEQQEEEIDTELARVFGVLKMVHDKFYDVDFEVEDEVVFGTRDVR</sequence>
<dbReference type="Proteomes" id="UP000596660">
    <property type="component" value="Unplaced"/>
</dbReference>
<dbReference type="EnsemblPlants" id="AUR62033703-RA">
    <property type="protein sequence ID" value="AUR62033703-RA:cds"/>
    <property type="gene ID" value="AUR62033703"/>
</dbReference>
<keyword evidence="3" id="KW-0378">Hydrolase</keyword>
<dbReference type="InterPro" id="IPR023214">
    <property type="entry name" value="HAD_sf"/>
</dbReference>
<dbReference type="PANTHER" id="PTHR23081:SF36">
    <property type="entry name" value="RNA POLYMERASE II SUBUNIT A C-TERMINAL DOMAIN PHOSPHATASE"/>
    <property type="match status" value="1"/>
</dbReference>
<dbReference type="Gramene" id="AUR62033703-RA">
    <property type="protein sequence ID" value="AUR62033703-RA:cds"/>
    <property type="gene ID" value="AUR62033703"/>
</dbReference>
<dbReference type="RefSeq" id="XP_021747626.1">
    <property type="nucleotide sequence ID" value="XM_021891934.1"/>
</dbReference>
<evidence type="ECO:0000256" key="3">
    <source>
        <dbReference type="ARBA" id="ARBA00022801"/>
    </source>
</evidence>